<feature type="signal peptide" evidence="1">
    <location>
        <begin position="1"/>
        <end position="19"/>
    </location>
</feature>
<name>A0ABT5QPG1_9GAMM</name>
<feature type="chain" id="PRO_5045879680" description="DUF4864 domain-containing protein" evidence="1">
    <location>
        <begin position="20"/>
        <end position="146"/>
    </location>
</feature>
<organism evidence="2 3">
    <name type="scientific">Enterovibrio qingdaonensis</name>
    <dbReference type="NCBI Taxonomy" id="2899818"/>
    <lineage>
        <taxon>Bacteria</taxon>
        <taxon>Pseudomonadati</taxon>
        <taxon>Pseudomonadota</taxon>
        <taxon>Gammaproteobacteria</taxon>
        <taxon>Vibrionales</taxon>
        <taxon>Vibrionaceae</taxon>
        <taxon>Enterovibrio</taxon>
    </lineage>
</organism>
<evidence type="ECO:0000256" key="1">
    <source>
        <dbReference type="SAM" id="SignalP"/>
    </source>
</evidence>
<keyword evidence="1" id="KW-0732">Signal</keyword>
<sequence length="146" mass="17108">MRRLIAFAFLLMFSSMSFSADVKTLPSYKAAKALTDRIMEQVSKDKMEKGINLMRPYIPISKAEFNAEVARVAVQQPAINARFGKSIGFDFISQQVLGDSMIQYTYLQKFEKHVMVWRFIFYKPYDGWILNTFDFNDQVKQLFFVR</sequence>
<dbReference type="RefSeq" id="WP_274143505.1">
    <property type="nucleotide sequence ID" value="NZ_JAJUBB010000013.1"/>
</dbReference>
<protein>
    <recommendedName>
        <fullName evidence="4">DUF4864 domain-containing protein</fullName>
    </recommendedName>
</protein>
<evidence type="ECO:0000313" key="3">
    <source>
        <dbReference type="Proteomes" id="UP001149821"/>
    </source>
</evidence>
<gene>
    <name evidence="2" type="ORF">LRP49_16995</name>
</gene>
<evidence type="ECO:0008006" key="4">
    <source>
        <dbReference type="Google" id="ProtNLM"/>
    </source>
</evidence>
<dbReference type="EMBL" id="JAJUBB010000013">
    <property type="protein sequence ID" value="MDD1782873.1"/>
    <property type="molecule type" value="Genomic_DNA"/>
</dbReference>
<comment type="caution">
    <text evidence="2">The sequence shown here is derived from an EMBL/GenBank/DDBJ whole genome shotgun (WGS) entry which is preliminary data.</text>
</comment>
<accession>A0ABT5QPG1</accession>
<dbReference type="Proteomes" id="UP001149821">
    <property type="component" value="Unassembled WGS sequence"/>
</dbReference>
<reference evidence="2" key="1">
    <citation type="submission" date="2021-12" db="EMBL/GenBank/DDBJ databases">
        <title>Enterovibrio ZSDZ35 sp. nov. and Enterovibrio ZSDZ42 sp. nov., isolated from coastal seawater in Qingdao.</title>
        <authorList>
            <person name="Zhang P."/>
        </authorList>
    </citation>
    <scope>NUCLEOTIDE SEQUENCE</scope>
    <source>
        <strain evidence="2">ZSDZ35</strain>
    </source>
</reference>
<keyword evidence="3" id="KW-1185">Reference proteome</keyword>
<evidence type="ECO:0000313" key="2">
    <source>
        <dbReference type="EMBL" id="MDD1782873.1"/>
    </source>
</evidence>
<proteinExistence type="predicted"/>